<dbReference type="GO" id="GO:0016567">
    <property type="term" value="P:protein ubiquitination"/>
    <property type="evidence" value="ECO:0007669"/>
    <property type="project" value="UniProtKB-UniRule"/>
</dbReference>
<dbReference type="PANTHER" id="PTHR21497:SF24">
    <property type="entry name" value="E3 UBIQUITIN-PROTEIN LIGASE UBR1"/>
    <property type="match status" value="1"/>
</dbReference>
<comment type="caution">
    <text evidence="13">The sequence shown here is derived from an EMBL/GenBank/DDBJ whole genome shotgun (WGS) entry which is preliminary data.</text>
</comment>
<keyword evidence="14" id="KW-1185">Reference proteome</keyword>
<dbReference type="Pfam" id="PF02617">
    <property type="entry name" value="ClpS"/>
    <property type="match status" value="1"/>
</dbReference>
<dbReference type="GO" id="GO:0005737">
    <property type="term" value="C:cytoplasm"/>
    <property type="evidence" value="ECO:0007669"/>
    <property type="project" value="TreeGrafter"/>
</dbReference>
<dbReference type="Pfam" id="PF18995">
    <property type="entry name" value="PRT6_C"/>
    <property type="match status" value="1"/>
</dbReference>
<keyword evidence="4 10" id="KW-0479">Metal-binding</keyword>
<evidence type="ECO:0000259" key="12">
    <source>
        <dbReference type="PROSITE" id="PS51157"/>
    </source>
</evidence>
<evidence type="ECO:0000256" key="8">
    <source>
        <dbReference type="ARBA" id="ARBA00046341"/>
    </source>
</evidence>
<comment type="function">
    <text evidence="10">Ubiquitin ligase protein which is a component of the N-end rule pathway. Recognizes and binds to proteins bearing specific N-terminal residues that are destabilizing according to the N-end rule, leading to their ubiquitination and subsequent degradation.</text>
</comment>
<dbReference type="SUPFAM" id="SSF54736">
    <property type="entry name" value="ClpS-like"/>
    <property type="match status" value="1"/>
</dbReference>
<reference evidence="13 14" key="1">
    <citation type="submission" date="2015-05" db="EMBL/GenBank/DDBJ databases">
        <title>Evolution of Trichinella species and genotypes.</title>
        <authorList>
            <person name="Korhonen P.K."/>
            <person name="Edoardo P."/>
            <person name="Giuseppe L.R."/>
            <person name="Gasser R.B."/>
        </authorList>
    </citation>
    <scope>NUCLEOTIDE SEQUENCE [LARGE SCALE GENOMIC DNA]</scope>
    <source>
        <strain evidence="13">ISS10</strain>
    </source>
</reference>
<dbReference type="GO" id="GO:0071596">
    <property type="term" value="P:ubiquitin-dependent protein catabolic process via the N-end rule pathway"/>
    <property type="evidence" value="ECO:0007669"/>
    <property type="project" value="UniProtKB-UniRule"/>
</dbReference>
<comment type="pathway">
    <text evidence="2 10">Protein modification; protein ubiquitination.</text>
</comment>
<dbReference type="Pfam" id="PF02207">
    <property type="entry name" value="zf-UBR"/>
    <property type="match status" value="1"/>
</dbReference>
<dbReference type="OrthoDB" id="26387at2759"/>
<evidence type="ECO:0000256" key="1">
    <source>
        <dbReference type="ARBA" id="ARBA00000900"/>
    </source>
</evidence>
<evidence type="ECO:0000256" key="4">
    <source>
        <dbReference type="ARBA" id="ARBA00022723"/>
    </source>
</evidence>
<organism evidence="13 14">
    <name type="scientific">Trichinella nativa</name>
    <dbReference type="NCBI Taxonomy" id="6335"/>
    <lineage>
        <taxon>Eukaryota</taxon>
        <taxon>Metazoa</taxon>
        <taxon>Ecdysozoa</taxon>
        <taxon>Nematoda</taxon>
        <taxon>Enoplea</taxon>
        <taxon>Dorylaimia</taxon>
        <taxon>Trichinellida</taxon>
        <taxon>Trichinellidae</taxon>
        <taxon>Trichinella</taxon>
    </lineage>
</organism>
<dbReference type="UniPathway" id="UPA00143"/>
<protein>
    <recommendedName>
        <fullName evidence="10">E3 ubiquitin-protein ligase</fullName>
        <ecNumber evidence="10">2.3.2.27</ecNumber>
    </recommendedName>
</protein>
<evidence type="ECO:0000256" key="3">
    <source>
        <dbReference type="ARBA" id="ARBA00022679"/>
    </source>
</evidence>
<keyword evidence="7 10" id="KW-0862">Zinc</keyword>
<dbReference type="InterPro" id="IPR039164">
    <property type="entry name" value="UBR1-like"/>
</dbReference>
<dbReference type="FunFam" id="2.10.110.30:FF:000001">
    <property type="entry name" value="E3 ubiquitin-protein ligase UBR2 isoform 1"/>
    <property type="match status" value="1"/>
</dbReference>
<dbReference type="Proteomes" id="UP000054721">
    <property type="component" value="Unassembled WGS sequence"/>
</dbReference>
<feature type="zinc finger region" description="UBR-type" evidence="9">
    <location>
        <begin position="111"/>
        <end position="182"/>
    </location>
</feature>
<dbReference type="EC" id="2.3.2.27" evidence="10"/>
<dbReference type="GO" id="GO:0008270">
    <property type="term" value="F:zinc ion binding"/>
    <property type="evidence" value="ECO:0007669"/>
    <property type="project" value="UniProtKB-UniRule"/>
</dbReference>
<sequence length="1874" mass="216377">MSEELPDMSSFQYPWVTQDGIDDKLFVEDMIRESCNMANMPDFKTKLCYFFSVASSKVFTLTADPKIPEFDETLLKKRVFDLLTNIFCGSYGRDFQAYAAYLHYPCITESNKCNRQLICGEPTYCCLDCACDQTCIFCHACFQSSVHKNHRYSMSTSEGSGTCDCGDKEAWKSDYYCLNHKPVASVEPSKVLLEEGSNRCLMLINAMLSYIRDVLQHAMFFDLPTNYYLDSIKVPHAIVMFNDEVHSYEDVISTLSSALDIDTTCARLLSARIDRDGCSVVFCGSQNSCDYRKQMIYENQINSFVGPLISRVADGRLVLHQMMAVKLLQWLGSDVCSQFPILESLFCQALLNVKSPTDVVLRNCFANYMLIEERKLWKGARIAVQQLIMCTLTKDETYRQTFACEFMNIYEDLHLNYVNDDHAHSVCAVSLAVQIFTTPSVARMLIRKKNALKVVATTAVKLTSSWIRDDRVFKFVDTEQRGNIKRVVSMFEDFRYLLNSLPTQLDEFDKDLLQGVTIGYGGFLELLARMDGMDAMIRILNESTRYELLWECGFTVFLSLAPAMKYFAKWAFANVSEICSRRLATEFFLQTRFQMSLFHLRSNDTAVSYKIGDKVEECIPYDSTKDPVSFHIPTLRMLCTLFTALMEHNVSKQEWMVLPVSHSPPCEWYEYPLRILSAVAQYNAGMWFRNHRPIAYSYQYYTHPVTRSSMFQKDVVMLQVAGSLMHSADKLLIQALVKFDLCSWAKLMSKADEMSQFSSGRQRLHTVLVAEDYLQLFIMILGERWTRGVGEVKKDDALRRLVVQMLCQRPATFSAIDDFMGRDGSEDAFLEDILSSVANFQESASNRESTFSLKSELLPEYNKFNWFYTKKMSFDSYEYQQTLRTDQPLDMQACPPPMAPKFKPAFVNLLSIYASDTMILILQLILRRKLLSLPLHSDGQLERAIFLIGMALNDEFRQWQEYRPPSEGGEQVDSTNQINFTDNALSTTMDGMNLLQMMEKLVGDVIPSIDLLLKWAIARFKAVDALKKFKKEGKHLDEEYAFLMEEQYPDESSPDEVTKEEERRKQRHKNAMRHRQNAMQTMKNLSNQFVDKNQDMLVAHAKNSIEEDDVSFELRKLSKEEFPVAIGPDQSETKILESCTAQCVVCLETTSLSDSSDSVVFPMFMQLSRIFCNVYERKVENKYSWKYPLYVPFELNYGLYANACGHPLHFTCFKEACLRMMLRNRTNSDRYPLFRAKRNEFFCSVCKRVSNGVLPLLSPMTMLTSEKWLSGKELQLRWFNFMSSFYRFTEINNDEINLKDYFQAEGYDVVVNGTTIASSDELLNNIREGALMRVALEKGVSASDERTVAVWSLRWFSWKADNVEETLKFFPMALHEASFFLDFTDFYSCQGPVEPRNDRNALFIVAATVAYTLRSLEHELQLERKPLFGAFSKRQCCTLYTLTNSVMLYAWVTPAPQMKIALNEVLQPWFSPSESFTILDIDLFTSLVQVILFPAFCFPTDVHDMRPIPTFGYFEHQTFLMVFTGYLLQALWSTCNLPSSQLEEVTAEQKQSICHLECDAYVQLSKMFYNIASMDSPLSNFEQTELFKRFCTFKEYVRKFLRLSALFFNALTRIVPPEALRNYNVDDFQPLCRYLGLPENMVDLIKLVNAKMMESWFSGETLAQKFVNSRPENQKHERACALPIRPQSLFQLPAAYVELLVKVSKANCPSLKRGCLSPALCLICGEVLCYRSHCCRQSITREESVGAVCFHSFKCSGGTGLFLNVRSCQVIMLYDRFQGCLLDGPYRDKFGEHDLFYRRGKPLTLREDKYEALKKIWYFHNVPEKITSSDEAHHLSISWTFFVPLSWREMTEKQENKPLTNHRMQRLELKMNVQ</sequence>
<evidence type="ECO:0000313" key="14">
    <source>
        <dbReference type="Proteomes" id="UP000054721"/>
    </source>
</evidence>
<dbReference type="EMBL" id="JYDW01000168">
    <property type="protein sequence ID" value="KRZ53310.1"/>
    <property type="molecule type" value="Genomic_DNA"/>
</dbReference>
<keyword evidence="5 10" id="KW-0863">Zinc-finger</keyword>
<name>A0A0V1L2P1_9BILA</name>
<dbReference type="Gene3D" id="2.10.110.30">
    <property type="match status" value="1"/>
</dbReference>
<dbReference type="Gene3D" id="3.30.1390.10">
    <property type="match status" value="1"/>
</dbReference>
<keyword evidence="3 10" id="KW-0808">Transferase</keyword>
<proteinExistence type="inferred from homology"/>
<dbReference type="GO" id="GO:0061630">
    <property type="term" value="F:ubiquitin protein ligase activity"/>
    <property type="evidence" value="ECO:0007669"/>
    <property type="project" value="UniProtKB-UniRule"/>
</dbReference>
<evidence type="ECO:0000256" key="10">
    <source>
        <dbReference type="RuleBase" id="RU366018"/>
    </source>
</evidence>
<evidence type="ECO:0000256" key="6">
    <source>
        <dbReference type="ARBA" id="ARBA00022786"/>
    </source>
</evidence>
<dbReference type="InterPro" id="IPR044046">
    <property type="entry name" value="E3_ligase_UBR-like_C"/>
</dbReference>
<evidence type="ECO:0000256" key="2">
    <source>
        <dbReference type="ARBA" id="ARBA00004906"/>
    </source>
</evidence>
<accession>A0A0V1L2P1</accession>
<dbReference type="CDD" id="cd19672">
    <property type="entry name" value="UBR-box_UBR1_like"/>
    <property type="match status" value="1"/>
</dbReference>
<comment type="similarity">
    <text evidence="8 10">Belongs to the E3 ubiquitin-protein ligase UBR1-like family.</text>
</comment>
<dbReference type="InterPro" id="IPR003126">
    <property type="entry name" value="Znf_UBR"/>
</dbReference>
<dbReference type="InterPro" id="IPR014719">
    <property type="entry name" value="Ribosomal_bL12_C/ClpS-like"/>
</dbReference>
<evidence type="ECO:0000256" key="11">
    <source>
        <dbReference type="SAM" id="MobiDB-lite"/>
    </source>
</evidence>
<dbReference type="SMART" id="SM00396">
    <property type="entry name" value="ZnF_UBR1"/>
    <property type="match status" value="1"/>
</dbReference>
<dbReference type="InterPro" id="IPR055194">
    <property type="entry name" value="UBR1-like_WH"/>
</dbReference>
<evidence type="ECO:0000256" key="5">
    <source>
        <dbReference type="ARBA" id="ARBA00022771"/>
    </source>
</evidence>
<dbReference type="InterPro" id="IPR003769">
    <property type="entry name" value="ClpS_core"/>
</dbReference>
<evidence type="ECO:0000313" key="13">
    <source>
        <dbReference type="EMBL" id="KRZ53310.1"/>
    </source>
</evidence>
<keyword evidence="6 10" id="KW-0833">Ubl conjugation pathway</keyword>
<dbReference type="Pfam" id="PF22960">
    <property type="entry name" value="WHD_UBR1"/>
    <property type="match status" value="1"/>
</dbReference>
<feature type="domain" description="UBR-type" evidence="12">
    <location>
        <begin position="111"/>
        <end position="182"/>
    </location>
</feature>
<feature type="region of interest" description="Disordered" evidence="11">
    <location>
        <begin position="1045"/>
        <end position="1068"/>
    </location>
</feature>
<gene>
    <name evidence="13" type="primary">UBR1</name>
    <name evidence="13" type="ORF">T02_1068</name>
</gene>
<dbReference type="GO" id="GO:0000151">
    <property type="term" value="C:ubiquitin ligase complex"/>
    <property type="evidence" value="ECO:0007669"/>
    <property type="project" value="TreeGrafter"/>
</dbReference>
<evidence type="ECO:0000256" key="9">
    <source>
        <dbReference type="PROSITE-ProRule" id="PRU00508"/>
    </source>
</evidence>
<comment type="catalytic activity">
    <reaction evidence="1 10">
        <text>S-ubiquitinyl-[E2 ubiquitin-conjugating enzyme]-L-cysteine + [acceptor protein]-L-lysine = [E2 ubiquitin-conjugating enzyme]-L-cysteine + N(6)-ubiquitinyl-[acceptor protein]-L-lysine.</text>
        <dbReference type="EC" id="2.3.2.27"/>
    </reaction>
</comment>
<dbReference type="STRING" id="6335.A0A0V1L2P1"/>
<evidence type="ECO:0000256" key="7">
    <source>
        <dbReference type="ARBA" id="ARBA00022833"/>
    </source>
</evidence>
<dbReference type="PROSITE" id="PS51157">
    <property type="entry name" value="ZF_UBR"/>
    <property type="match status" value="1"/>
</dbReference>
<dbReference type="PANTHER" id="PTHR21497">
    <property type="entry name" value="UBIQUITIN LIGASE E3 ALPHA-RELATED"/>
    <property type="match status" value="1"/>
</dbReference>